<evidence type="ECO:0000313" key="3">
    <source>
        <dbReference type="EMBL" id="QCU91183.1"/>
    </source>
</evidence>
<dbReference type="Gene3D" id="3.30.70.270">
    <property type="match status" value="1"/>
</dbReference>
<dbReference type="EMBL" id="CP040602">
    <property type="protein sequence ID" value="QCU91183.1"/>
    <property type="molecule type" value="Genomic_DNA"/>
</dbReference>
<dbReference type="NCBIfam" id="TIGR00254">
    <property type="entry name" value="GGDEF"/>
    <property type="match status" value="1"/>
</dbReference>
<dbReference type="KEGG" id="thig:FE785_09415"/>
<dbReference type="InterPro" id="IPR043128">
    <property type="entry name" value="Rev_trsase/Diguanyl_cyclase"/>
</dbReference>
<dbReference type="SUPFAM" id="SSF54631">
    <property type="entry name" value="CBS-domain pair"/>
    <property type="match status" value="1"/>
</dbReference>
<dbReference type="SUPFAM" id="SSF141868">
    <property type="entry name" value="EAL domain-like"/>
    <property type="match status" value="1"/>
</dbReference>
<dbReference type="OrthoDB" id="1673646at2"/>
<dbReference type="PROSITE" id="PS50887">
    <property type="entry name" value="GGDEF"/>
    <property type="match status" value="1"/>
</dbReference>
<dbReference type="PANTHER" id="PTHR33121">
    <property type="entry name" value="CYCLIC DI-GMP PHOSPHODIESTERASE PDEF"/>
    <property type="match status" value="1"/>
</dbReference>
<name>A0A4V1HI39_9GAMM</name>
<dbReference type="SUPFAM" id="SSF55073">
    <property type="entry name" value="Nucleotide cyclase"/>
    <property type="match status" value="1"/>
</dbReference>
<feature type="domain" description="EAL" evidence="1">
    <location>
        <begin position="24"/>
        <end position="277"/>
    </location>
</feature>
<evidence type="ECO:0000313" key="4">
    <source>
        <dbReference type="Proteomes" id="UP000304864"/>
    </source>
</evidence>
<dbReference type="InterPro" id="IPR000160">
    <property type="entry name" value="GGDEF_dom"/>
</dbReference>
<dbReference type="SMART" id="SM00267">
    <property type="entry name" value="GGDEF"/>
    <property type="match status" value="1"/>
</dbReference>
<dbReference type="InterPro" id="IPR029787">
    <property type="entry name" value="Nucleotide_cyclase"/>
</dbReference>
<protein>
    <submittedName>
        <fullName evidence="3">GGDEF domain-containing protein</fullName>
    </submittedName>
</protein>
<dbReference type="AlphaFoldDB" id="A0A4V1HI39"/>
<dbReference type="GO" id="GO:0071111">
    <property type="term" value="F:cyclic-guanylate-specific phosphodiesterase activity"/>
    <property type="evidence" value="ECO:0007669"/>
    <property type="project" value="InterPro"/>
</dbReference>
<dbReference type="PANTHER" id="PTHR33121:SF76">
    <property type="entry name" value="SIGNALING PROTEIN"/>
    <property type="match status" value="1"/>
</dbReference>
<accession>A0A4V1HI39</accession>
<dbReference type="Pfam" id="PF00990">
    <property type="entry name" value="GGDEF"/>
    <property type="match status" value="1"/>
</dbReference>
<dbReference type="SMART" id="SM00052">
    <property type="entry name" value="EAL"/>
    <property type="match status" value="1"/>
</dbReference>
<proteinExistence type="predicted"/>
<dbReference type="CDD" id="cd01948">
    <property type="entry name" value="EAL"/>
    <property type="match status" value="1"/>
</dbReference>
<dbReference type="Proteomes" id="UP000304864">
    <property type="component" value="Chromosome"/>
</dbReference>
<keyword evidence="4" id="KW-1185">Reference proteome</keyword>
<dbReference type="Gene3D" id="3.10.580.10">
    <property type="entry name" value="CBS-domain"/>
    <property type="match status" value="1"/>
</dbReference>
<evidence type="ECO:0000259" key="1">
    <source>
        <dbReference type="PROSITE" id="PS50883"/>
    </source>
</evidence>
<sequence>MPNLSVLIEQTINLNASQNLLLQQSQLGRELLEIFSQQKLQCVFQPIIDLQRKKICAFEGLVRGPLASPLYHPLNLFGVAEEHNVLYELDNFARVSTIAEFARQALEDEPLHLFLNISVNAVLNSAHQKGVTLEALKYFGLSPERVVIEITELQPIEDFELFIEAINYYRSIGFKVAIDDLGSGYNGLRVWSEVRPDFVKIDRHFVNDIHLDNDKRIFMQTLLTLAKSMGTRVVAEGVESESELEVLTELGVDLVQGYLFKKPEMEINHQLLYQWPQTPLNKVVLQQNETVEGLAIEYPSVSSEQLLHSVSEQFLQRPDTDCFPVVDKGIVQGMIWRRDLMDLLARKFGQELHGRKTVAKIMDKKPIVVDAGSSLVELSRLVTDGQHHFTKDAFIIEKNGQYLGCGNFRDLLRQITDLKVQSAQHANPLSGLPGNVPIQKQLKRWIALQQAFFVMYIDVDNFKPFNDYYSFEEGDNVISLIADIINKTVPQHQISSAQSFVGHIGGDDFVVMGLDIEHYQHWASRILRCFEQRIKDFYRLQDQQRGGIEGRGRDGVTQFFPVMTLSIGVVELSAGQVQHAQQVASMATKAKKFAKRLQGNSVYLFQEEGSVANSENIDEQLA</sequence>
<dbReference type="Pfam" id="PF00563">
    <property type="entry name" value="EAL"/>
    <property type="match status" value="1"/>
</dbReference>
<dbReference type="InterPro" id="IPR050706">
    <property type="entry name" value="Cyclic-di-GMP_PDE-like"/>
</dbReference>
<dbReference type="Gene3D" id="3.20.20.450">
    <property type="entry name" value="EAL domain"/>
    <property type="match status" value="1"/>
</dbReference>
<evidence type="ECO:0000259" key="2">
    <source>
        <dbReference type="PROSITE" id="PS50887"/>
    </source>
</evidence>
<feature type="domain" description="GGDEF" evidence="2">
    <location>
        <begin position="450"/>
        <end position="607"/>
    </location>
</feature>
<dbReference type="CDD" id="cd01949">
    <property type="entry name" value="GGDEF"/>
    <property type="match status" value="1"/>
</dbReference>
<dbReference type="InterPro" id="IPR001633">
    <property type="entry name" value="EAL_dom"/>
</dbReference>
<gene>
    <name evidence="3" type="ORF">FE785_09415</name>
</gene>
<reference evidence="3 4" key="1">
    <citation type="submission" date="2019-05" db="EMBL/GenBank/DDBJ databases">
        <title>Thiomicrorhabdus sediminis sp. nov, a novel sulfur-oxidizing bacterium isolated from coastal sediment.</title>
        <authorList>
            <person name="Liu X."/>
        </authorList>
    </citation>
    <scope>NUCLEOTIDE SEQUENCE [LARGE SCALE GENOMIC DNA]</scope>
    <source>
        <strain evidence="3 4">G1</strain>
    </source>
</reference>
<dbReference type="InterPro" id="IPR035919">
    <property type="entry name" value="EAL_sf"/>
</dbReference>
<dbReference type="PROSITE" id="PS50883">
    <property type="entry name" value="EAL"/>
    <property type="match status" value="1"/>
</dbReference>
<organism evidence="3 4">
    <name type="scientific">Thiomicrorhabdus sediminis</name>
    <dbReference type="NCBI Taxonomy" id="2580412"/>
    <lineage>
        <taxon>Bacteria</taxon>
        <taxon>Pseudomonadati</taxon>
        <taxon>Pseudomonadota</taxon>
        <taxon>Gammaproteobacteria</taxon>
        <taxon>Thiotrichales</taxon>
        <taxon>Piscirickettsiaceae</taxon>
        <taxon>Thiomicrorhabdus</taxon>
    </lineage>
</organism>
<dbReference type="InterPro" id="IPR046342">
    <property type="entry name" value="CBS_dom_sf"/>
</dbReference>